<keyword evidence="2" id="KW-1185">Reference proteome</keyword>
<reference evidence="1 2" key="1">
    <citation type="journal article" date="2019" name="Nat. Ecol. Evol.">
        <title>Megaphylogeny resolves global patterns of mushroom evolution.</title>
        <authorList>
            <person name="Varga T."/>
            <person name="Krizsan K."/>
            <person name="Foldi C."/>
            <person name="Dima B."/>
            <person name="Sanchez-Garcia M."/>
            <person name="Sanchez-Ramirez S."/>
            <person name="Szollosi G.J."/>
            <person name="Szarkandi J.G."/>
            <person name="Papp V."/>
            <person name="Albert L."/>
            <person name="Andreopoulos W."/>
            <person name="Angelini C."/>
            <person name="Antonin V."/>
            <person name="Barry K.W."/>
            <person name="Bougher N.L."/>
            <person name="Buchanan P."/>
            <person name="Buyck B."/>
            <person name="Bense V."/>
            <person name="Catcheside P."/>
            <person name="Chovatia M."/>
            <person name="Cooper J."/>
            <person name="Damon W."/>
            <person name="Desjardin D."/>
            <person name="Finy P."/>
            <person name="Geml J."/>
            <person name="Haridas S."/>
            <person name="Hughes K."/>
            <person name="Justo A."/>
            <person name="Karasinski D."/>
            <person name="Kautmanova I."/>
            <person name="Kiss B."/>
            <person name="Kocsube S."/>
            <person name="Kotiranta H."/>
            <person name="LaButti K.M."/>
            <person name="Lechner B.E."/>
            <person name="Liimatainen K."/>
            <person name="Lipzen A."/>
            <person name="Lukacs Z."/>
            <person name="Mihaltcheva S."/>
            <person name="Morgado L.N."/>
            <person name="Niskanen T."/>
            <person name="Noordeloos M.E."/>
            <person name="Ohm R.A."/>
            <person name="Ortiz-Santana B."/>
            <person name="Ovrebo C."/>
            <person name="Racz N."/>
            <person name="Riley R."/>
            <person name="Savchenko A."/>
            <person name="Shiryaev A."/>
            <person name="Soop K."/>
            <person name="Spirin V."/>
            <person name="Szebenyi C."/>
            <person name="Tomsovsky M."/>
            <person name="Tulloss R.E."/>
            <person name="Uehling J."/>
            <person name="Grigoriev I.V."/>
            <person name="Vagvolgyi C."/>
            <person name="Papp T."/>
            <person name="Martin F.M."/>
            <person name="Miettinen O."/>
            <person name="Hibbett D.S."/>
            <person name="Nagy L.G."/>
        </authorList>
    </citation>
    <scope>NUCLEOTIDE SEQUENCE [LARGE SCALE GENOMIC DNA]</scope>
    <source>
        <strain evidence="1 2">NL-1719</strain>
    </source>
</reference>
<evidence type="ECO:0000313" key="1">
    <source>
        <dbReference type="EMBL" id="TFK75211.1"/>
    </source>
</evidence>
<dbReference type="EMBL" id="ML208264">
    <property type="protein sequence ID" value="TFK75211.1"/>
    <property type="molecule type" value="Genomic_DNA"/>
</dbReference>
<protein>
    <submittedName>
        <fullName evidence="1">Oligonucleotide transporter</fullName>
    </submittedName>
</protein>
<sequence>MPLLSWWRRIHSEQSPSSQPEFTARAVLLGLAVGCIICFTNLSLGLQSGWISMMSIQSALIGFLVSRMLPIPLSPQEIIVVQTTAVATGTMPLAAGFVGILPALGLLDEKRDGSPPIHLSWIAAVGWSFSIAYFGVFLSPPIRKQVIIEEQLPFPSGTATAQLISVLHNMPPPDTTIRRRNGYHAVDSDDLPGVSEPPEELVEDSLESSIPADDDTREAVQEGWFPLIWSFAVAGLLTLFAYFVPVVFAIPIFGSYLAREWLWFFSPSLSYIGQGIIMGFPTTLSMNMGMLVGWAVLSPLSKLSGWAPGPVGDMSTGARGWILWTSLGIMCADSVISLVPVAAEYVTAVANVSRAGYAALDVTAKVDHDPEPEARLVPVRWVVIGLAASVSVGTVLVWIVFGYDAIQPWATLCGFALGGLLSIIGVRALGETDLNPVSGLGKISQLFFAWIQPGNIVANIIAGGVAEAGAQQAGDLMQDLKTGHLCHASPRAQFYGQLIGSTISIFVTTTAYMLYQRAYEIPGPSFPAPTAYVWLSLARLLRDGELPENSARFMAGFSIFFACLSAIRTRAARQELWYAKWIPSGVAFAIGFLNTPSFSMARLIGGVIEYVYRRRFAKHNSDIRIIVIASGFVLGEGVISIVTLVLRTFGIGVLTCWGCGHGMCGGCPAN</sequence>
<dbReference type="Proteomes" id="UP000308600">
    <property type="component" value="Unassembled WGS sequence"/>
</dbReference>
<accession>A0ACD3BC29</accession>
<organism evidence="1 2">
    <name type="scientific">Pluteus cervinus</name>
    <dbReference type="NCBI Taxonomy" id="181527"/>
    <lineage>
        <taxon>Eukaryota</taxon>
        <taxon>Fungi</taxon>
        <taxon>Dikarya</taxon>
        <taxon>Basidiomycota</taxon>
        <taxon>Agaricomycotina</taxon>
        <taxon>Agaricomycetes</taxon>
        <taxon>Agaricomycetidae</taxon>
        <taxon>Agaricales</taxon>
        <taxon>Pluteineae</taxon>
        <taxon>Pluteaceae</taxon>
        <taxon>Pluteus</taxon>
    </lineage>
</organism>
<proteinExistence type="predicted"/>
<gene>
    <name evidence="1" type="ORF">BDN72DRAFT_787863</name>
</gene>
<name>A0ACD3BC29_9AGAR</name>
<evidence type="ECO:0000313" key="2">
    <source>
        <dbReference type="Proteomes" id="UP000308600"/>
    </source>
</evidence>